<feature type="non-terminal residue" evidence="2">
    <location>
        <position position="1"/>
    </location>
</feature>
<accession>A0A8H7ZZF5</accession>
<proteinExistence type="predicted"/>
<name>A0A8H7ZZF5_9FUNG</name>
<feature type="non-terminal residue" evidence="2">
    <location>
        <position position="747"/>
    </location>
</feature>
<evidence type="ECO:0000256" key="1">
    <source>
        <dbReference type="SAM" id="MobiDB-lite"/>
    </source>
</evidence>
<dbReference type="AlphaFoldDB" id="A0A8H7ZZF5"/>
<evidence type="ECO:0000313" key="3">
    <source>
        <dbReference type="Proteomes" id="UP000673691"/>
    </source>
</evidence>
<gene>
    <name evidence="2" type="ORF">BJ554DRAFT_5413</name>
</gene>
<organism evidence="2 3">
    <name type="scientific">Olpidium bornovanus</name>
    <dbReference type="NCBI Taxonomy" id="278681"/>
    <lineage>
        <taxon>Eukaryota</taxon>
        <taxon>Fungi</taxon>
        <taxon>Fungi incertae sedis</taxon>
        <taxon>Olpidiomycota</taxon>
        <taxon>Olpidiomycotina</taxon>
        <taxon>Olpidiomycetes</taxon>
        <taxon>Olpidiales</taxon>
        <taxon>Olpidiaceae</taxon>
        <taxon>Olpidium</taxon>
    </lineage>
</organism>
<evidence type="ECO:0000313" key="2">
    <source>
        <dbReference type="EMBL" id="KAG5462284.1"/>
    </source>
</evidence>
<feature type="region of interest" description="Disordered" evidence="1">
    <location>
        <begin position="386"/>
        <end position="412"/>
    </location>
</feature>
<sequence>VTGFAYVDLTSGYVDRACAALKERGEDVVLTAPAARGKKGHVHLQSLHECRNLVARCGRDSGAGPPATAPQVISAHHAALREANAADDPSTASLVCSELADFFFEQGDTDAAALYWSKCVDSLFGIPRVVERWKHVIQKQLQPASLVPRLGARYCYVAAIALAKMARYSYPGHLDKHLELCQFAAELCTAPLHASLPNPQEPQQYMSYVPEQLIPGFEFLNEPRTTKMGQLVECLDYVASTLIDPSCYHEVLPLLSLAEYVATRMMNSLPFLIATKLKRIQVMMSLGMLPLAISNLTEVSNGYAIPAERRVALGIRALPSKVMYVSSQGLFSSNNARLLKQLVDQAISENVGTCYGKAMVDRIELCRGKLLLELAKTEQGLEVLGHAGEFRPNDKNTGSQLPSKLSPTKSSDSLARVAIQSQEGEVSPAESMTSVAGNLASASRKTSMSLLPKKTVIDVAVLLDRAEAKPPVDRLVALVLAYRIVADAFAQRGNLDVSIKVMFSIFAALNSAAFEEVRLVIDQTELSRATLLRWRMDCIDWMLRQGYFVIAARNSPLAANEARLVNSSTSYVAITALMVVADGLAPFSMRRTTESDLVQLENQVFRMPLLTCDMIVVAQLVAGIAKSASARLALLNHAHVAAERLSKMFTAEERAAHSNSQALLAGTKYLLACELHANTDAVTVLRYLDQAWAALQFVRSTAPWLTLPVLVKLGDVVMDMQQECPRDEAADLKERGLRHYKEALDIA</sequence>
<dbReference type="GO" id="GO:0060271">
    <property type="term" value="P:cilium assembly"/>
    <property type="evidence" value="ECO:0007669"/>
    <property type="project" value="TreeGrafter"/>
</dbReference>
<feature type="compositionally biased region" description="Polar residues" evidence="1">
    <location>
        <begin position="395"/>
        <end position="412"/>
    </location>
</feature>
<dbReference type="Proteomes" id="UP000673691">
    <property type="component" value="Unassembled WGS sequence"/>
</dbReference>
<dbReference type="PANTHER" id="PTHR33487:SF1">
    <property type="entry name" value="CILIA- AND FLAGELLA-ASSOCIATED PROTEIN 54"/>
    <property type="match status" value="1"/>
</dbReference>
<dbReference type="OrthoDB" id="2104158at2759"/>
<comment type="caution">
    <text evidence="2">The sequence shown here is derived from an EMBL/GenBank/DDBJ whole genome shotgun (WGS) entry which is preliminary data.</text>
</comment>
<dbReference type="EMBL" id="JAEFCI010002362">
    <property type="protein sequence ID" value="KAG5462284.1"/>
    <property type="molecule type" value="Genomic_DNA"/>
</dbReference>
<dbReference type="PANTHER" id="PTHR33487">
    <property type="entry name" value="CILIA- AND FLAGELLA-ASSOCIATED PROTEIN 54"/>
    <property type="match status" value="1"/>
</dbReference>
<reference evidence="2 3" key="1">
    <citation type="journal article" name="Sci. Rep.">
        <title>Genome-scale phylogenetic analyses confirm Olpidium as the closest living zoosporic fungus to the non-flagellated, terrestrial fungi.</title>
        <authorList>
            <person name="Chang Y."/>
            <person name="Rochon D."/>
            <person name="Sekimoto S."/>
            <person name="Wang Y."/>
            <person name="Chovatia M."/>
            <person name="Sandor L."/>
            <person name="Salamov A."/>
            <person name="Grigoriev I.V."/>
            <person name="Stajich J.E."/>
            <person name="Spatafora J.W."/>
        </authorList>
    </citation>
    <scope>NUCLEOTIDE SEQUENCE [LARGE SCALE GENOMIC DNA]</scope>
    <source>
        <strain evidence="2">S191</strain>
    </source>
</reference>
<keyword evidence="3" id="KW-1185">Reference proteome</keyword>
<protein>
    <submittedName>
        <fullName evidence="2">Uncharacterized protein</fullName>
    </submittedName>
</protein>